<reference evidence="2 3" key="1">
    <citation type="journal article" date="2016" name="Nat. Commun.">
        <title>Thousands of microbial genomes shed light on interconnected biogeochemical processes in an aquifer system.</title>
        <authorList>
            <person name="Anantharaman K."/>
            <person name="Brown C.T."/>
            <person name="Hug L.A."/>
            <person name="Sharon I."/>
            <person name="Castelle C.J."/>
            <person name="Probst A.J."/>
            <person name="Thomas B.C."/>
            <person name="Singh A."/>
            <person name="Wilkins M.J."/>
            <person name="Karaoz U."/>
            <person name="Brodie E.L."/>
            <person name="Williams K.H."/>
            <person name="Hubbard S.S."/>
            <person name="Banfield J.F."/>
        </authorList>
    </citation>
    <scope>NUCLEOTIDE SEQUENCE [LARGE SCALE GENOMIC DNA]</scope>
</reference>
<gene>
    <name evidence="2" type="ORF">A3J56_02640</name>
</gene>
<evidence type="ECO:0000313" key="3">
    <source>
        <dbReference type="Proteomes" id="UP000178406"/>
    </source>
</evidence>
<dbReference type="AlphaFoldDB" id="A0A1F5WEM7"/>
<keyword evidence="1" id="KW-1133">Transmembrane helix</keyword>
<dbReference type="STRING" id="1798338.A3J56_02640"/>
<feature type="transmembrane region" description="Helical" evidence="1">
    <location>
        <begin position="74"/>
        <end position="95"/>
    </location>
</feature>
<comment type="caution">
    <text evidence="2">The sequence shown here is derived from an EMBL/GenBank/DDBJ whole genome shotgun (WGS) entry which is preliminary data.</text>
</comment>
<keyword evidence="1" id="KW-0812">Transmembrane</keyword>
<sequence>MITQSLIDYLKQQTKNGIALEQIKSDLNTAGWSEADINEAFAGIGIEALPILNNNVPSAPQISSVKTTEHTKGALIVAIVGALLIIGIGSGYYWWFYSNKQASIVVDKPEKTTEQQKEITAQYSKSPKELYIEYQAAIENTKTYEELRQIVGQYLTNALNSQNFGYQQVEPSEELKQQLVVIAKTIPPLLKDIVDIKEEISETTGKLFIKTTTPNELCVVTVVSENNTWKFGNTECKTQTVSELPSQSFVPSCGSILWKNIQNFEGQRTTEEEKVLSCFVPALLNCSPKAMTVRDIQTATYEVASKESEYCNIIKRTNFIKSCRVPLAYISNERAQWKKDGTFLQGILGIIDAGGKSTNFQTGQVKVEFECK</sequence>
<evidence type="ECO:0000313" key="2">
    <source>
        <dbReference type="EMBL" id="OGF74179.1"/>
    </source>
</evidence>
<protein>
    <submittedName>
        <fullName evidence="2">Uncharacterized protein</fullName>
    </submittedName>
</protein>
<evidence type="ECO:0000256" key="1">
    <source>
        <dbReference type="SAM" id="Phobius"/>
    </source>
</evidence>
<proteinExistence type="predicted"/>
<keyword evidence="1" id="KW-0472">Membrane</keyword>
<dbReference type="EMBL" id="MFHQ01000028">
    <property type="protein sequence ID" value="OGF74179.1"/>
    <property type="molecule type" value="Genomic_DNA"/>
</dbReference>
<accession>A0A1F5WEM7</accession>
<name>A0A1F5WEM7_9BACT</name>
<organism evidence="2 3">
    <name type="scientific">Candidatus Giovannonibacteria bacterium RIFCSPHIGHO2_02_FULL_46_20</name>
    <dbReference type="NCBI Taxonomy" id="1798338"/>
    <lineage>
        <taxon>Bacteria</taxon>
        <taxon>Candidatus Giovannoniibacteriota</taxon>
    </lineage>
</organism>
<dbReference type="Proteomes" id="UP000178406">
    <property type="component" value="Unassembled WGS sequence"/>
</dbReference>